<comment type="caution">
    <text evidence="2">The sequence shown here is derived from an EMBL/GenBank/DDBJ whole genome shotgun (WGS) entry which is preliminary data.</text>
</comment>
<organism evidence="2 3">
    <name type="scientific">Austropuccinia psidii MF-1</name>
    <dbReference type="NCBI Taxonomy" id="1389203"/>
    <lineage>
        <taxon>Eukaryota</taxon>
        <taxon>Fungi</taxon>
        <taxon>Dikarya</taxon>
        <taxon>Basidiomycota</taxon>
        <taxon>Pucciniomycotina</taxon>
        <taxon>Pucciniomycetes</taxon>
        <taxon>Pucciniales</taxon>
        <taxon>Sphaerophragmiaceae</taxon>
        <taxon>Austropuccinia</taxon>
    </lineage>
</organism>
<dbReference type="AlphaFoldDB" id="A0A9Q3DKD7"/>
<protein>
    <submittedName>
        <fullName evidence="2">Uncharacterized protein</fullName>
    </submittedName>
</protein>
<dbReference type="EMBL" id="AVOT02016763">
    <property type="protein sequence ID" value="MBW0502333.1"/>
    <property type="molecule type" value="Genomic_DNA"/>
</dbReference>
<accession>A0A9Q3DKD7</accession>
<feature type="compositionally biased region" description="Polar residues" evidence="1">
    <location>
        <begin position="133"/>
        <end position="143"/>
    </location>
</feature>
<name>A0A9Q3DKD7_9BASI</name>
<proteinExistence type="predicted"/>
<keyword evidence="3" id="KW-1185">Reference proteome</keyword>
<reference evidence="2" key="1">
    <citation type="submission" date="2021-03" db="EMBL/GenBank/DDBJ databases">
        <title>Draft genome sequence of rust myrtle Austropuccinia psidii MF-1, a brazilian biotype.</title>
        <authorList>
            <person name="Quecine M.C."/>
            <person name="Pachon D.M.R."/>
            <person name="Bonatelli M.L."/>
            <person name="Correr F.H."/>
            <person name="Franceschini L.M."/>
            <person name="Leite T.F."/>
            <person name="Margarido G.R.A."/>
            <person name="Almeida C.A."/>
            <person name="Ferrarezi J.A."/>
            <person name="Labate C.A."/>
        </authorList>
    </citation>
    <scope>NUCLEOTIDE SEQUENCE</scope>
    <source>
        <strain evidence="2">MF-1</strain>
    </source>
</reference>
<evidence type="ECO:0000256" key="1">
    <source>
        <dbReference type="SAM" id="MobiDB-lite"/>
    </source>
</evidence>
<feature type="region of interest" description="Disordered" evidence="1">
    <location>
        <begin position="133"/>
        <end position="161"/>
    </location>
</feature>
<evidence type="ECO:0000313" key="2">
    <source>
        <dbReference type="EMBL" id="MBW0502333.1"/>
    </source>
</evidence>
<gene>
    <name evidence="2" type="ORF">O181_042048</name>
</gene>
<evidence type="ECO:0000313" key="3">
    <source>
        <dbReference type="Proteomes" id="UP000765509"/>
    </source>
</evidence>
<dbReference type="Proteomes" id="UP000765509">
    <property type="component" value="Unassembled WGS sequence"/>
</dbReference>
<feature type="compositionally biased region" description="Basic and acidic residues" evidence="1">
    <location>
        <begin position="145"/>
        <end position="161"/>
    </location>
</feature>
<sequence length="161" mass="18399">MANFSTKRYGALCIFRDCKMVNTGSRISQKKRNRGNRKSIFNKSEDNISWTKQNTLSAFFDAKNDLNVITEEIARRAELDISPYTSNSTDSSLKPISEIKNLEVITGNEEKTYLDFLVYENFNKIIVEENTSILSSSKESIPPQTERKSKGNDPEEDELKV</sequence>